<comment type="caution">
    <text evidence="1">The sequence shown here is derived from an EMBL/GenBank/DDBJ whole genome shotgun (WGS) entry which is preliminary data.</text>
</comment>
<protein>
    <submittedName>
        <fullName evidence="1">Uncharacterized protein</fullName>
    </submittedName>
</protein>
<proteinExistence type="predicted"/>
<organism evidence="1 2">
    <name type="scientific">Fodinibius salicampi</name>
    <dbReference type="NCBI Taxonomy" id="1920655"/>
    <lineage>
        <taxon>Bacteria</taxon>
        <taxon>Pseudomonadati</taxon>
        <taxon>Balneolota</taxon>
        <taxon>Balneolia</taxon>
        <taxon>Balneolales</taxon>
        <taxon>Balneolaceae</taxon>
        <taxon>Fodinibius</taxon>
    </lineage>
</organism>
<evidence type="ECO:0000313" key="2">
    <source>
        <dbReference type="Proteomes" id="UP001207337"/>
    </source>
</evidence>
<keyword evidence="2" id="KW-1185">Reference proteome</keyword>
<gene>
    <name evidence="1" type="ORF">LQ318_02475</name>
</gene>
<dbReference type="RefSeq" id="WP_265787243.1">
    <property type="nucleotide sequence ID" value="NZ_BAABRS010000001.1"/>
</dbReference>
<evidence type="ECO:0000313" key="1">
    <source>
        <dbReference type="EMBL" id="MCW9711758.1"/>
    </source>
</evidence>
<accession>A0ABT3PV89</accession>
<dbReference type="EMBL" id="JAJNDC010000001">
    <property type="protein sequence ID" value="MCW9711758.1"/>
    <property type="molecule type" value="Genomic_DNA"/>
</dbReference>
<sequence>MNLRWTEVFRLEGELNYKVDNKEGKEIVKKKNKAASGIPGMPPLGIMIRDIG</sequence>
<name>A0ABT3PV89_9BACT</name>
<dbReference type="Proteomes" id="UP001207337">
    <property type="component" value="Unassembled WGS sequence"/>
</dbReference>
<reference evidence="1 2" key="1">
    <citation type="submission" date="2021-11" db="EMBL/GenBank/DDBJ databases">
        <title>Aliifidinibius sp. nov., a new bacterium isolated from saline soil.</title>
        <authorList>
            <person name="Galisteo C."/>
            <person name="De La Haba R."/>
            <person name="Sanchez-Porro C."/>
            <person name="Ventosa A."/>
        </authorList>
    </citation>
    <scope>NUCLEOTIDE SEQUENCE [LARGE SCALE GENOMIC DNA]</scope>
    <source>
        <strain evidence="1 2">KACC 190600</strain>
    </source>
</reference>